<feature type="region of interest" description="Disordered" evidence="4">
    <location>
        <begin position="728"/>
        <end position="893"/>
    </location>
</feature>
<feature type="compositionally biased region" description="Acidic residues" evidence="4">
    <location>
        <begin position="88"/>
        <end position="104"/>
    </location>
</feature>
<dbReference type="PANTHER" id="PTHR47438">
    <property type="entry name" value="PHOSPHATE METABOLISM PROTEIN 8-RELATED"/>
    <property type="match status" value="1"/>
</dbReference>
<dbReference type="InterPro" id="IPR001680">
    <property type="entry name" value="WD40_rpt"/>
</dbReference>
<dbReference type="InterPro" id="IPR036322">
    <property type="entry name" value="WD40_repeat_dom_sf"/>
</dbReference>
<dbReference type="SFLD" id="SFLDG01129">
    <property type="entry name" value="C1.5:_HAD__Beta-PGM__Phosphata"/>
    <property type="match status" value="1"/>
</dbReference>
<dbReference type="PROSITE" id="PS50181">
    <property type="entry name" value="FBOX"/>
    <property type="match status" value="1"/>
</dbReference>
<dbReference type="Pfam" id="PF00702">
    <property type="entry name" value="Hydrolase"/>
    <property type="match status" value="1"/>
</dbReference>
<evidence type="ECO:0000256" key="1">
    <source>
        <dbReference type="ARBA" id="ARBA00022574"/>
    </source>
</evidence>
<sequence>MRRAAPPDKATPTRPRTSGAAAAARAAGAGASTSPAKKATATTTTGAARNGAPLSAASPGRTRVSSGEAAVPDDDRKDGQKKAGGGEGEQEEQEEQEGDEEDGDERGRKRIGVLALKEGALNVQPNDERAIVFLDIDNTLYRKSTRIAELMTQRIRAYIIGLGLDEEEAERLHSQYYRSYGLAIRGLVKHHKIDALDYDAKCDATLPLEDVLRPDAGVQRLLADLDRTKVRVWALTNAYKTHAVRCLRLLGLDDFIEGIIYCDYADRNFACKPERHYYEAALDVVGMHDPARIYFVDDSRLNISAARDLGWGSCVLFDEEEQQTVAAAAAAPNGTANGGSDSVAQGHQAALDSAILFAQNDKDGLDEEAFKAHFRTLPSAMRIRLLHIILDACLPGDIASMTRTLEKHLRLTRDVVSGLPESICIKIFEKLEVKELVRCRQVSKKWLAISSQPELWRSHALALTEGDPVPVSPPKEPSEWETLVKGLYFRERNWAKGIGQSITFFTGHTGFVTAMKLRGRRTLVTGSYDETLRVWDLMTGECKKVVPAKAISCLDFLDAEGILAAGLYDTGRIMVWDMKNWSLLHTLSGHNRGIRHVAMNDTFLVSVGQDKAVVVWDWKKGTKIVRFGQQSNVSLGVSIVDGDKIVAVTIDGIIRTFSIRKKELIGQYDLAKLSPKLAGLGKGDANGSNVLSWFAAHKNTITLATANLVVHLKWQEHVVPVQIEPLDLSPGRAATTTPTPSRVRKTSTSSTASTKSPTTMRQRTDSTASSVVSNLSSSKDSSTTTPLTSSKSDARRAVSGAASPSLSSSSRGKTTSNGVTRTASTPLGNKRHSYTPVTPQPWPTPPKSLTPSSSAASMAPLTPTLSSSKSPPPSALSPVSTTTTITTMSDQKHRPTRIAPNLGVAPVVIDIFAMPDGATGAVDPAKRRIVSASRFSSRAGANRRLYTSTLPDEPREKEDVGDSTDEAAREAAGRESESESEVVPIGGAWQAQAKELAIPTRNPMSLVIDHENLVVGTSEGLVYRVGFVGATYDRGWFDDEEEKEKNLDEQLASAQQGKEQVGHATIRDLVELREIWKDIVVPLDAPPDHPGRIKIDPIKAVGLK</sequence>
<keyword evidence="1 3" id="KW-0853">WD repeat</keyword>
<dbReference type="PANTHER" id="PTHR47438:SF1">
    <property type="entry name" value="PHOSPHATE METABOLISM PROTEIN 8-RELATED"/>
    <property type="match status" value="1"/>
</dbReference>
<dbReference type="InterPro" id="IPR052791">
    <property type="entry name" value="SSM1_domain"/>
</dbReference>
<evidence type="ECO:0000256" key="2">
    <source>
        <dbReference type="ARBA" id="ARBA00022737"/>
    </source>
</evidence>
<dbReference type="SFLD" id="SFLDS00003">
    <property type="entry name" value="Haloacid_Dehalogenase"/>
    <property type="match status" value="1"/>
</dbReference>
<dbReference type="PROSITE" id="PS50082">
    <property type="entry name" value="WD_REPEATS_2"/>
    <property type="match status" value="2"/>
</dbReference>
<dbReference type="RefSeq" id="XP_025376172.1">
    <property type="nucleotide sequence ID" value="XM_025519674.1"/>
</dbReference>
<feature type="compositionally biased region" description="Polar residues" evidence="4">
    <location>
        <begin position="811"/>
        <end position="827"/>
    </location>
</feature>
<feature type="compositionally biased region" description="Low complexity" evidence="4">
    <location>
        <begin position="849"/>
        <end position="869"/>
    </location>
</feature>
<feature type="region of interest" description="Disordered" evidence="4">
    <location>
        <begin position="943"/>
        <end position="984"/>
    </location>
</feature>
<dbReference type="Gene3D" id="2.130.10.10">
    <property type="entry name" value="YVTN repeat-like/Quinoprotein amine dehydrogenase"/>
    <property type="match status" value="1"/>
</dbReference>
<dbReference type="InterPro" id="IPR010237">
    <property type="entry name" value="Pyr-5-nucltdase"/>
</dbReference>
<dbReference type="InterPro" id="IPR001810">
    <property type="entry name" value="F-box_dom"/>
</dbReference>
<dbReference type="InterPro" id="IPR015943">
    <property type="entry name" value="WD40/YVTN_repeat-like_dom_sf"/>
</dbReference>
<protein>
    <recommendedName>
        <fullName evidence="5">F-box domain-containing protein</fullName>
    </recommendedName>
</protein>
<dbReference type="NCBIfam" id="TIGR01509">
    <property type="entry name" value="HAD-SF-IA-v3"/>
    <property type="match status" value="1"/>
</dbReference>
<dbReference type="STRING" id="215250.A0A316YJI7"/>
<keyword evidence="7" id="KW-1185">Reference proteome</keyword>
<gene>
    <name evidence="6" type="ORF">FA10DRAFT_252995</name>
</gene>
<dbReference type="InterPro" id="IPR023214">
    <property type="entry name" value="HAD_sf"/>
</dbReference>
<feature type="repeat" description="WD" evidence="3">
    <location>
        <begin position="505"/>
        <end position="545"/>
    </location>
</feature>
<dbReference type="Pfam" id="PF00400">
    <property type="entry name" value="WD40"/>
    <property type="match status" value="2"/>
</dbReference>
<dbReference type="GO" id="GO:0006206">
    <property type="term" value="P:pyrimidine nucleobase metabolic process"/>
    <property type="evidence" value="ECO:0007669"/>
    <property type="project" value="TreeGrafter"/>
</dbReference>
<dbReference type="GeneID" id="37041590"/>
<keyword evidence="2" id="KW-0677">Repeat</keyword>
<dbReference type="SMART" id="SM00320">
    <property type="entry name" value="WD40"/>
    <property type="match status" value="3"/>
</dbReference>
<feature type="compositionally biased region" description="Low complexity" evidence="4">
    <location>
        <begin position="735"/>
        <end position="810"/>
    </location>
</feature>
<feature type="repeat" description="WD" evidence="3">
    <location>
        <begin position="587"/>
        <end position="626"/>
    </location>
</feature>
<dbReference type="Gene3D" id="3.40.50.1000">
    <property type="entry name" value="HAD superfamily/HAD-like"/>
    <property type="match status" value="1"/>
</dbReference>
<dbReference type="SFLD" id="SFLDG01132">
    <property type="entry name" value="C1.5.3:_5'-Nucleotidase_Like"/>
    <property type="match status" value="1"/>
</dbReference>
<evidence type="ECO:0000313" key="7">
    <source>
        <dbReference type="Proteomes" id="UP000245768"/>
    </source>
</evidence>
<dbReference type="Gene3D" id="1.20.1280.50">
    <property type="match status" value="1"/>
</dbReference>
<dbReference type="GO" id="GO:0008252">
    <property type="term" value="F:nucleotidase activity"/>
    <property type="evidence" value="ECO:0007669"/>
    <property type="project" value="TreeGrafter"/>
</dbReference>
<feature type="region of interest" description="Disordered" evidence="4">
    <location>
        <begin position="1"/>
        <end position="107"/>
    </location>
</feature>
<dbReference type="SUPFAM" id="SSF81383">
    <property type="entry name" value="F-box domain"/>
    <property type="match status" value="1"/>
</dbReference>
<reference evidence="6 7" key="1">
    <citation type="journal article" date="2018" name="Mol. Biol. Evol.">
        <title>Broad Genomic Sampling Reveals a Smut Pathogenic Ancestry of the Fungal Clade Ustilaginomycotina.</title>
        <authorList>
            <person name="Kijpornyongpan T."/>
            <person name="Mondo S.J."/>
            <person name="Barry K."/>
            <person name="Sandor L."/>
            <person name="Lee J."/>
            <person name="Lipzen A."/>
            <person name="Pangilinan J."/>
            <person name="LaButti K."/>
            <person name="Hainaut M."/>
            <person name="Henrissat B."/>
            <person name="Grigoriev I.V."/>
            <person name="Spatafora J.W."/>
            <person name="Aime M.C."/>
        </authorList>
    </citation>
    <scope>NUCLEOTIDE SEQUENCE [LARGE SCALE GENOMIC DNA]</scope>
    <source>
        <strain evidence="6 7">MCA 4198</strain>
    </source>
</reference>
<dbReference type="Proteomes" id="UP000245768">
    <property type="component" value="Unassembled WGS sequence"/>
</dbReference>
<dbReference type="PROSITE" id="PS00678">
    <property type="entry name" value="WD_REPEATS_1"/>
    <property type="match status" value="1"/>
</dbReference>
<evidence type="ECO:0000259" key="5">
    <source>
        <dbReference type="PROSITE" id="PS50181"/>
    </source>
</evidence>
<dbReference type="InParanoid" id="A0A316YJI7"/>
<evidence type="ECO:0000256" key="4">
    <source>
        <dbReference type="SAM" id="MobiDB-lite"/>
    </source>
</evidence>
<dbReference type="SMART" id="SM00256">
    <property type="entry name" value="FBOX"/>
    <property type="match status" value="1"/>
</dbReference>
<dbReference type="AlphaFoldDB" id="A0A316YJI7"/>
<dbReference type="InterPro" id="IPR019775">
    <property type="entry name" value="WD40_repeat_CS"/>
</dbReference>
<dbReference type="PROSITE" id="PS50294">
    <property type="entry name" value="WD_REPEATS_REGION"/>
    <property type="match status" value="2"/>
</dbReference>
<feature type="compositionally biased region" description="Basic and acidic residues" evidence="4">
    <location>
        <begin position="952"/>
        <end position="977"/>
    </location>
</feature>
<dbReference type="NCBIfam" id="TIGR01993">
    <property type="entry name" value="Pyr-5-nucltdase"/>
    <property type="match status" value="1"/>
</dbReference>
<evidence type="ECO:0000256" key="3">
    <source>
        <dbReference type="PROSITE-ProRule" id="PRU00221"/>
    </source>
</evidence>
<name>A0A316YJI7_9BASI</name>
<dbReference type="SUPFAM" id="SSF56784">
    <property type="entry name" value="HAD-like"/>
    <property type="match status" value="1"/>
</dbReference>
<proteinExistence type="predicted"/>
<dbReference type="Pfam" id="PF12937">
    <property type="entry name" value="F-box-like"/>
    <property type="match status" value="1"/>
</dbReference>
<dbReference type="SUPFAM" id="SSF50978">
    <property type="entry name" value="WD40 repeat-like"/>
    <property type="match status" value="1"/>
</dbReference>
<evidence type="ECO:0000313" key="6">
    <source>
        <dbReference type="EMBL" id="PWN88974.1"/>
    </source>
</evidence>
<dbReference type="InterPro" id="IPR036412">
    <property type="entry name" value="HAD-like_sf"/>
</dbReference>
<dbReference type="GO" id="GO:0009166">
    <property type="term" value="P:nucleotide catabolic process"/>
    <property type="evidence" value="ECO:0007669"/>
    <property type="project" value="TreeGrafter"/>
</dbReference>
<dbReference type="InterPro" id="IPR036047">
    <property type="entry name" value="F-box-like_dom_sf"/>
</dbReference>
<dbReference type="OrthoDB" id="1065058at2759"/>
<feature type="domain" description="F-box" evidence="5">
    <location>
        <begin position="413"/>
        <end position="459"/>
    </location>
</feature>
<dbReference type="Gene3D" id="1.10.150.450">
    <property type="match status" value="1"/>
</dbReference>
<dbReference type="EMBL" id="KZ819637">
    <property type="protein sequence ID" value="PWN88974.1"/>
    <property type="molecule type" value="Genomic_DNA"/>
</dbReference>
<feature type="compositionally biased region" description="Low complexity" evidence="4">
    <location>
        <begin position="876"/>
        <end position="887"/>
    </location>
</feature>
<organism evidence="6 7">
    <name type="scientific">Acaromyces ingoldii</name>
    <dbReference type="NCBI Taxonomy" id="215250"/>
    <lineage>
        <taxon>Eukaryota</taxon>
        <taxon>Fungi</taxon>
        <taxon>Dikarya</taxon>
        <taxon>Basidiomycota</taxon>
        <taxon>Ustilaginomycotina</taxon>
        <taxon>Exobasidiomycetes</taxon>
        <taxon>Exobasidiales</taxon>
        <taxon>Cryptobasidiaceae</taxon>
        <taxon>Acaromyces</taxon>
    </lineage>
</organism>
<feature type="compositionally biased region" description="Low complexity" evidence="4">
    <location>
        <begin position="10"/>
        <end position="49"/>
    </location>
</feature>
<accession>A0A316YJI7</accession>
<feature type="compositionally biased region" description="Pro residues" evidence="4">
    <location>
        <begin position="838"/>
        <end position="848"/>
    </location>
</feature>
<dbReference type="InterPro" id="IPR006439">
    <property type="entry name" value="HAD-SF_hydro_IA"/>
</dbReference>